<dbReference type="Proteomes" id="UP000321583">
    <property type="component" value="Unassembled WGS sequence"/>
</dbReference>
<comment type="caution">
    <text evidence="2">The sequence shown here is derived from an EMBL/GenBank/DDBJ whole genome shotgun (WGS) entry which is preliminary data.</text>
</comment>
<dbReference type="PROSITE" id="PS51257">
    <property type="entry name" value="PROKAR_LIPOPROTEIN"/>
    <property type="match status" value="1"/>
</dbReference>
<evidence type="ECO:0000256" key="1">
    <source>
        <dbReference type="SAM" id="MobiDB-lite"/>
    </source>
</evidence>
<proteinExistence type="predicted"/>
<gene>
    <name evidence="2" type="ORF">L613_002600000240</name>
</gene>
<keyword evidence="3" id="KW-1185">Reference proteome</keyword>
<feature type="region of interest" description="Disordered" evidence="1">
    <location>
        <begin position="44"/>
        <end position="83"/>
    </location>
</feature>
<reference evidence="2 3" key="1">
    <citation type="submission" date="2019-07" db="EMBL/GenBank/DDBJ databases">
        <title>Genome sequencing of lignin-degrading bacterial isolates.</title>
        <authorList>
            <person name="Gladden J."/>
        </authorList>
    </citation>
    <scope>NUCLEOTIDE SEQUENCE [LARGE SCALE GENOMIC DNA]</scope>
    <source>
        <strain evidence="2 3">J19</strain>
    </source>
</reference>
<dbReference type="AlphaFoldDB" id="A0A562DLK0"/>
<organism evidence="2 3">
    <name type="scientific">Pseudoxanthomonas taiwanensis J19</name>
    <dbReference type="NCBI Taxonomy" id="935569"/>
    <lineage>
        <taxon>Bacteria</taxon>
        <taxon>Pseudomonadati</taxon>
        <taxon>Pseudomonadota</taxon>
        <taxon>Gammaproteobacteria</taxon>
        <taxon>Lysobacterales</taxon>
        <taxon>Lysobacteraceae</taxon>
        <taxon>Pseudoxanthomonas</taxon>
    </lineage>
</organism>
<dbReference type="OrthoDB" id="5966071at2"/>
<dbReference type="EMBL" id="VLJS01000054">
    <property type="protein sequence ID" value="TWH10436.1"/>
    <property type="molecule type" value="Genomic_DNA"/>
</dbReference>
<sequence length="171" mass="17467">MSRSSRFVRISAALLLGVTVVASLGGCKVFRKGPRGDYALNAEQRPLEVPPDLDLPDTSGAMAVPSPGGSPAQLPAAPADSQSGFTVAGGQRDQVFERVGAALEAIEGLSISNRAQLLGSYDVSYQGESFLVRVAAVRGGAYVSAVDPRGVAATSPAAVQVIASLQATLAR</sequence>
<evidence type="ECO:0000313" key="3">
    <source>
        <dbReference type="Proteomes" id="UP000321583"/>
    </source>
</evidence>
<protein>
    <submittedName>
        <fullName evidence="2">Beta-barrel assembly machine subunit BamC</fullName>
    </submittedName>
</protein>
<accession>A0A562DLK0</accession>
<evidence type="ECO:0000313" key="2">
    <source>
        <dbReference type="EMBL" id="TWH10436.1"/>
    </source>
</evidence>
<name>A0A562DLK0_9GAMM</name>
<dbReference type="RefSeq" id="WP_019398761.1">
    <property type="nucleotide sequence ID" value="NZ_VLJS01000054.1"/>
</dbReference>